<reference evidence="1 2" key="1">
    <citation type="journal article" date="2014" name="PLoS Genet.">
        <title>Phylogenetically driven sequencing of extremely halophilic archaea reveals strategies for static and dynamic osmo-response.</title>
        <authorList>
            <person name="Becker E.A."/>
            <person name="Seitzer P.M."/>
            <person name="Tritt A."/>
            <person name="Larsen D."/>
            <person name="Krusor M."/>
            <person name="Yao A.I."/>
            <person name="Wu D."/>
            <person name="Madern D."/>
            <person name="Eisen J.A."/>
            <person name="Darling A.E."/>
            <person name="Facciotti M.T."/>
        </authorList>
    </citation>
    <scope>NUCLEOTIDE SEQUENCE [LARGE SCALE GENOMIC DNA]</scope>
    <source>
        <strain evidence="1 2">DSM 18795</strain>
    </source>
</reference>
<evidence type="ECO:0000313" key="1">
    <source>
        <dbReference type="EMBL" id="ELY63211.1"/>
    </source>
</evidence>
<accession>L9XP56</accession>
<comment type="caution">
    <text evidence="1">The sequence shown here is derived from an EMBL/GenBank/DDBJ whole genome shotgun (WGS) entry which is preliminary data.</text>
</comment>
<dbReference type="Gene3D" id="3.40.1000.10">
    <property type="entry name" value="Mog1/PsbP, alpha/beta/alpha sandwich"/>
    <property type="match status" value="1"/>
</dbReference>
<dbReference type="STRING" id="1227498.C492_07330"/>
<sequence length="151" mass="16601">MTGPKAFETYADDAYGFRLAYPADWLVETEPAGGASFTDPRSSAGATVSIDEDLDLTLADYVAAFLKSLAVDEHVRVLEALDRRDVALEGGGTGRAIEYSYLSDGERWRLTYLFVRAGERGYVLGVDWNDDNDLDDLAAWIVESFAVETTD</sequence>
<name>L9XP56_9EURY</name>
<organism evidence="1 2">
    <name type="scientific">Natronococcus jeotgali DSM 18795</name>
    <dbReference type="NCBI Taxonomy" id="1227498"/>
    <lineage>
        <taxon>Archaea</taxon>
        <taxon>Methanobacteriati</taxon>
        <taxon>Methanobacteriota</taxon>
        <taxon>Stenosarchaea group</taxon>
        <taxon>Halobacteria</taxon>
        <taxon>Halobacteriales</taxon>
        <taxon>Natrialbaceae</taxon>
        <taxon>Natronococcus</taxon>
    </lineage>
</organism>
<protein>
    <submittedName>
        <fullName evidence="1">Uncharacterized protein</fullName>
    </submittedName>
</protein>
<keyword evidence="2" id="KW-1185">Reference proteome</keyword>
<evidence type="ECO:0000313" key="2">
    <source>
        <dbReference type="Proteomes" id="UP000011531"/>
    </source>
</evidence>
<gene>
    <name evidence="1" type="ORF">C492_07330</name>
</gene>
<proteinExistence type="predicted"/>
<dbReference type="EMBL" id="AOIA01000046">
    <property type="protein sequence ID" value="ELY63211.1"/>
    <property type="molecule type" value="Genomic_DNA"/>
</dbReference>
<dbReference type="Proteomes" id="UP000011531">
    <property type="component" value="Unassembled WGS sequence"/>
</dbReference>
<dbReference type="AlphaFoldDB" id="L9XP56"/>